<dbReference type="PANTHER" id="PTHR13170:SF16">
    <property type="entry name" value="PROTEIN O-GLCNACASE"/>
    <property type="match status" value="1"/>
</dbReference>
<dbReference type="GO" id="GO:0016746">
    <property type="term" value="F:acyltransferase activity"/>
    <property type="evidence" value="ECO:0007669"/>
    <property type="project" value="UniProtKB-KW"/>
</dbReference>
<dbReference type="InterPro" id="IPR016181">
    <property type="entry name" value="Acyl_CoA_acyltransferase"/>
</dbReference>
<dbReference type="EC" id="2.3.1.-" evidence="2"/>
<sequence length="206" mass="22749">MTTITPINIRGYEPRDLDALRDICVRTAYIGGDATDRYEDPAVLPALFAEPYAVLDPSLVFVADDGERAIGYIVATADSTAYYAAFRERWLPTVADRFPAPAGPPQGPDEEMRYLLHHAELMLVPEIAAEYPAHLHIDLLPQGQRQGLGRQLMETLFAALRERGVPGVHLGMTPLNTNARAFYDRIGFTELTAADAGPTQYLGHRL</sequence>
<keyword evidence="2" id="KW-0808">Transferase</keyword>
<dbReference type="Proteomes" id="UP001183246">
    <property type="component" value="Unassembled WGS sequence"/>
</dbReference>
<proteinExistence type="predicted"/>
<dbReference type="InterPro" id="IPR051822">
    <property type="entry name" value="Glycosyl_Hydrolase_84"/>
</dbReference>
<dbReference type="Gene3D" id="3.40.630.30">
    <property type="match status" value="1"/>
</dbReference>
<keyword evidence="3" id="KW-1185">Reference proteome</keyword>
<dbReference type="InterPro" id="IPR000182">
    <property type="entry name" value="GNAT_dom"/>
</dbReference>
<name>A0ABU2MMH2_9ACTN</name>
<evidence type="ECO:0000259" key="1">
    <source>
        <dbReference type="PROSITE" id="PS51186"/>
    </source>
</evidence>
<dbReference type="PANTHER" id="PTHR13170">
    <property type="entry name" value="O-GLCNACASE"/>
    <property type="match status" value="1"/>
</dbReference>
<organism evidence="2 3">
    <name type="scientific">Streptomyces litchfieldiae</name>
    <dbReference type="NCBI Taxonomy" id="3075543"/>
    <lineage>
        <taxon>Bacteria</taxon>
        <taxon>Bacillati</taxon>
        <taxon>Actinomycetota</taxon>
        <taxon>Actinomycetes</taxon>
        <taxon>Kitasatosporales</taxon>
        <taxon>Streptomycetaceae</taxon>
        <taxon>Streptomyces</taxon>
    </lineage>
</organism>
<feature type="domain" description="N-acetyltransferase" evidence="1">
    <location>
        <begin position="7"/>
        <end position="206"/>
    </location>
</feature>
<dbReference type="RefSeq" id="WP_311703933.1">
    <property type="nucleotide sequence ID" value="NZ_JAVREL010000004.1"/>
</dbReference>
<keyword evidence="2" id="KW-0012">Acyltransferase</keyword>
<evidence type="ECO:0000313" key="3">
    <source>
        <dbReference type="Proteomes" id="UP001183246"/>
    </source>
</evidence>
<dbReference type="CDD" id="cd04301">
    <property type="entry name" value="NAT_SF"/>
    <property type="match status" value="1"/>
</dbReference>
<reference evidence="3" key="1">
    <citation type="submission" date="2023-07" db="EMBL/GenBank/DDBJ databases">
        <title>30 novel species of actinomycetes from the DSMZ collection.</title>
        <authorList>
            <person name="Nouioui I."/>
        </authorList>
    </citation>
    <scope>NUCLEOTIDE SEQUENCE [LARGE SCALE GENOMIC DNA]</scope>
    <source>
        <strain evidence="3">DSM 44938</strain>
    </source>
</reference>
<dbReference type="EMBL" id="JAVREL010000004">
    <property type="protein sequence ID" value="MDT0342797.1"/>
    <property type="molecule type" value="Genomic_DNA"/>
</dbReference>
<gene>
    <name evidence="2" type="ORF">RM590_09205</name>
</gene>
<dbReference type="SUPFAM" id="SSF55729">
    <property type="entry name" value="Acyl-CoA N-acyltransferases (Nat)"/>
    <property type="match status" value="1"/>
</dbReference>
<dbReference type="PROSITE" id="PS51186">
    <property type="entry name" value="GNAT"/>
    <property type="match status" value="1"/>
</dbReference>
<comment type="caution">
    <text evidence="2">The sequence shown here is derived from an EMBL/GenBank/DDBJ whole genome shotgun (WGS) entry which is preliminary data.</text>
</comment>
<evidence type="ECO:0000313" key="2">
    <source>
        <dbReference type="EMBL" id="MDT0342797.1"/>
    </source>
</evidence>
<accession>A0ABU2MMH2</accession>
<dbReference type="Pfam" id="PF00583">
    <property type="entry name" value="Acetyltransf_1"/>
    <property type="match status" value="1"/>
</dbReference>
<protein>
    <submittedName>
        <fullName evidence="2">GNAT family N-acetyltransferase</fullName>
        <ecNumber evidence="2">2.3.1.-</ecNumber>
    </submittedName>
</protein>